<dbReference type="PANTHER" id="PTHR22792:SF132">
    <property type="entry name" value="LA-RELATED PROTEIN 1"/>
    <property type="match status" value="1"/>
</dbReference>
<keyword evidence="6" id="KW-1185">Reference proteome</keyword>
<evidence type="ECO:0000256" key="3">
    <source>
        <dbReference type="SAM" id="MobiDB-lite"/>
    </source>
</evidence>
<evidence type="ECO:0000256" key="2">
    <source>
        <dbReference type="PROSITE-ProRule" id="PRU00332"/>
    </source>
</evidence>
<evidence type="ECO:0000313" key="5">
    <source>
        <dbReference type="EMBL" id="KAF8791356.1"/>
    </source>
</evidence>
<dbReference type="InterPro" id="IPR045180">
    <property type="entry name" value="La_dom_prot"/>
</dbReference>
<evidence type="ECO:0000313" key="6">
    <source>
        <dbReference type="Proteomes" id="UP000807504"/>
    </source>
</evidence>
<gene>
    <name evidence="5" type="ORF">HNY73_006239</name>
</gene>
<dbReference type="EMBL" id="JABXBU010000011">
    <property type="protein sequence ID" value="KAF8791356.1"/>
    <property type="molecule type" value="Genomic_DNA"/>
</dbReference>
<dbReference type="AlphaFoldDB" id="A0A8T0FK87"/>
<sequence length="162" mass="18589">MEAQDVPEASKKQASSSANTVPAKTSKEQSPNDTGVDDDSAKENQESVKSNTAPQARKKGYSQDEAYYQDMNGFVPTDMTYYSYCSYYWNGYPLSEETLKDTLKKQIEYYFSEENLQKDFFMRRRMNSEGFIPVALIASFHRVQAQTQDITKVLEFWFVKGG</sequence>
<dbReference type="InterPro" id="IPR006630">
    <property type="entry name" value="La_HTH"/>
</dbReference>
<comment type="caution">
    <text evidence="5">The sequence shown here is derived from an EMBL/GenBank/DDBJ whole genome shotgun (WGS) entry which is preliminary data.</text>
</comment>
<dbReference type="InterPro" id="IPR036390">
    <property type="entry name" value="WH_DNA-bd_sf"/>
</dbReference>
<dbReference type="InterPro" id="IPR036388">
    <property type="entry name" value="WH-like_DNA-bd_sf"/>
</dbReference>
<dbReference type="SUPFAM" id="SSF46785">
    <property type="entry name" value="Winged helix' DNA-binding domain"/>
    <property type="match status" value="1"/>
</dbReference>
<accession>A0A8T0FK87</accession>
<dbReference type="PROSITE" id="PS50961">
    <property type="entry name" value="HTH_LA"/>
    <property type="match status" value="1"/>
</dbReference>
<dbReference type="Proteomes" id="UP000807504">
    <property type="component" value="Unassembled WGS sequence"/>
</dbReference>
<feature type="domain" description="HTH La-type RNA-binding" evidence="4">
    <location>
        <begin position="93"/>
        <end position="162"/>
    </location>
</feature>
<dbReference type="SMART" id="SM00715">
    <property type="entry name" value="LA"/>
    <property type="match status" value="1"/>
</dbReference>
<reference evidence="5" key="2">
    <citation type="submission" date="2020-06" db="EMBL/GenBank/DDBJ databases">
        <authorList>
            <person name="Sheffer M."/>
        </authorList>
    </citation>
    <scope>NUCLEOTIDE SEQUENCE</scope>
</reference>
<dbReference type="Pfam" id="PF05383">
    <property type="entry name" value="La"/>
    <property type="match status" value="1"/>
</dbReference>
<protein>
    <submittedName>
        <fullName evidence="5">La-related protein 1 like protein</fullName>
    </submittedName>
</protein>
<dbReference type="PANTHER" id="PTHR22792">
    <property type="entry name" value="LUPUS LA PROTEIN-RELATED"/>
    <property type="match status" value="1"/>
</dbReference>
<reference evidence="5" key="1">
    <citation type="journal article" date="2020" name="bioRxiv">
        <title>Chromosome-level reference genome of the European wasp spider Argiope bruennichi: a resource for studies on range expansion and evolutionary adaptation.</title>
        <authorList>
            <person name="Sheffer M.M."/>
            <person name="Hoppe A."/>
            <person name="Krehenwinkel H."/>
            <person name="Uhl G."/>
            <person name="Kuss A.W."/>
            <person name="Jensen L."/>
            <person name="Jensen C."/>
            <person name="Gillespie R.G."/>
            <person name="Hoff K.J."/>
            <person name="Prost S."/>
        </authorList>
    </citation>
    <scope>NUCLEOTIDE SEQUENCE</scope>
</reference>
<evidence type="ECO:0000259" key="4">
    <source>
        <dbReference type="PROSITE" id="PS50961"/>
    </source>
</evidence>
<evidence type="ECO:0000256" key="1">
    <source>
        <dbReference type="ARBA" id="ARBA00022884"/>
    </source>
</evidence>
<proteinExistence type="predicted"/>
<organism evidence="5 6">
    <name type="scientific">Argiope bruennichi</name>
    <name type="common">Wasp spider</name>
    <name type="synonym">Aranea bruennichi</name>
    <dbReference type="NCBI Taxonomy" id="94029"/>
    <lineage>
        <taxon>Eukaryota</taxon>
        <taxon>Metazoa</taxon>
        <taxon>Ecdysozoa</taxon>
        <taxon>Arthropoda</taxon>
        <taxon>Chelicerata</taxon>
        <taxon>Arachnida</taxon>
        <taxon>Araneae</taxon>
        <taxon>Araneomorphae</taxon>
        <taxon>Entelegynae</taxon>
        <taxon>Araneoidea</taxon>
        <taxon>Araneidae</taxon>
        <taxon>Argiope</taxon>
    </lineage>
</organism>
<dbReference type="GO" id="GO:0010494">
    <property type="term" value="C:cytoplasmic stress granule"/>
    <property type="evidence" value="ECO:0007669"/>
    <property type="project" value="TreeGrafter"/>
</dbReference>
<feature type="region of interest" description="Disordered" evidence="3">
    <location>
        <begin position="1"/>
        <end position="62"/>
    </location>
</feature>
<dbReference type="Gene3D" id="1.10.10.10">
    <property type="entry name" value="Winged helix-like DNA-binding domain superfamily/Winged helix DNA-binding domain"/>
    <property type="match status" value="1"/>
</dbReference>
<keyword evidence="1 2" id="KW-0694">RNA-binding</keyword>
<name>A0A8T0FK87_ARGBR</name>
<dbReference type="GO" id="GO:0003723">
    <property type="term" value="F:RNA binding"/>
    <property type="evidence" value="ECO:0007669"/>
    <property type="project" value="UniProtKB-UniRule"/>
</dbReference>
<dbReference type="GO" id="GO:0045727">
    <property type="term" value="P:positive regulation of translation"/>
    <property type="evidence" value="ECO:0007669"/>
    <property type="project" value="TreeGrafter"/>
</dbReference>
<feature type="compositionally biased region" description="Polar residues" evidence="3">
    <location>
        <begin position="12"/>
        <end position="33"/>
    </location>
</feature>
<dbReference type="GO" id="GO:0005829">
    <property type="term" value="C:cytosol"/>
    <property type="evidence" value="ECO:0007669"/>
    <property type="project" value="TreeGrafter"/>
</dbReference>